<gene>
    <name evidence="1" type="ORF">DHETER_LOCUS3170</name>
</gene>
<feature type="non-terminal residue" evidence="1">
    <location>
        <position position="1"/>
    </location>
</feature>
<organism evidence="1 2">
    <name type="scientific">Dentiscutata heterogama</name>
    <dbReference type="NCBI Taxonomy" id="1316150"/>
    <lineage>
        <taxon>Eukaryota</taxon>
        <taxon>Fungi</taxon>
        <taxon>Fungi incertae sedis</taxon>
        <taxon>Mucoromycota</taxon>
        <taxon>Glomeromycotina</taxon>
        <taxon>Glomeromycetes</taxon>
        <taxon>Diversisporales</taxon>
        <taxon>Gigasporaceae</taxon>
        <taxon>Dentiscutata</taxon>
    </lineage>
</organism>
<evidence type="ECO:0000313" key="2">
    <source>
        <dbReference type="Proteomes" id="UP000789702"/>
    </source>
</evidence>
<name>A0ACA9L403_9GLOM</name>
<protein>
    <submittedName>
        <fullName evidence="1">9278_t:CDS:1</fullName>
    </submittedName>
</protein>
<sequence length="112" mass="12848">MSSMKSIRLLNCEKKKLLQCSGHAITKLVNDKHYLQSWTDYNHAADVSWSHVAITIAKIKEKAQQTNDRLSRIAQDAITDSTHFKIWHFDLLTELPSLESLVIPQNMKTTLN</sequence>
<feature type="non-terminal residue" evidence="1">
    <location>
        <position position="112"/>
    </location>
</feature>
<evidence type="ECO:0000313" key="1">
    <source>
        <dbReference type="EMBL" id="CAG8504704.1"/>
    </source>
</evidence>
<accession>A0ACA9L403</accession>
<keyword evidence="2" id="KW-1185">Reference proteome</keyword>
<comment type="caution">
    <text evidence="1">The sequence shown here is derived from an EMBL/GenBank/DDBJ whole genome shotgun (WGS) entry which is preliminary data.</text>
</comment>
<dbReference type="Proteomes" id="UP000789702">
    <property type="component" value="Unassembled WGS sequence"/>
</dbReference>
<dbReference type="EMBL" id="CAJVPU010002643">
    <property type="protein sequence ID" value="CAG8504704.1"/>
    <property type="molecule type" value="Genomic_DNA"/>
</dbReference>
<reference evidence="1" key="1">
    <citation type="submission" date="2021-06" db="EMBL/GenBank/DDBJ databases">
        <authorList>
            <person name="Kallberg Y."/>
            <person name="Tangrot J."/>
            <person name="Rosling A."/>
        </authorList>
    </citation>
    <scope>NUCLEOTIDE SEQUENCE</scope>
    <source>
        <strain evidence="1">IL203A</strain>
    </source>
</reference>
<proteinExistence type="predicted"/>